<name>A0A0T7G0S8_NEOGA</name>
<dbReference type="AlphaFoldDB" id="A0A0T7G0S8"/>
<proteinExistence type="predicted"/>
<evidence type="ECO:0000256" key="1">
    <source>
        <dbReference type="SAM" id="Phobius"/>
    </source>
</evidence>
<keyword evidence="1" id="KW-1133">Transmembrane helix</keyword>
<accession>A0A0T7G0S8</accession>
<feature type="transmembrane region" description="Helical" evidence="1">
    <location>
        <begin position="15"/>
        <end position="48"/>
    </location>
</feature>
<feature type="transmembrane region" description="Helical" evidence="1">
    <location>
        <begin position="69"/>
        <end position="94"/>
    </location>
</feature>
<protein>
    <submittedName>
        <fullName evidence="2">Uncharacterized protein</fullName>
    </submittedName>
</protein>
<reference evidence="2 3" key="1">
    <citation type="submission" date="2014-08" db="EMBL/GenBank/DDBJ databases">
        <authorList>
            <person name="Chen Y.-H."/>
        </authorList>
    </citation>
    <scope>NUCLEOTIDE SEQUENCE [LARGE SCALE GENOMIC DNA]</scope>
</reference>
<keyword evidence="1" id="KW-0812">Transmembrane</keyword>
<organism evidence="2 3">
    <name type="scientific">Neorhizobium galegae bv. officinalis</name>
    <dbReference type="NCBI Taxonomy" id="323656"/>
    <lineage>
        <taxon>Bacteria</taxon>
        <taxon>Pseudomonadati</taxon>
        <taxon>Pseudomonadota</taxon>
        <taxon>Alphaproteobacteria</taxon>
        <taxon>Hyphomicrobiales</taxon>
        <taxon>Rhizobiaceae</taxon>
        <taxon>Rhizobium/Agrobacterium group</taxon>
        <taxon>Neorhizobium</taxon>
    </lineage>
</organism>
<evidence type="ECO:0000313" key="2">
    <source>
        <dbReference type="EMBL" id="CDZ40859.1"/>
    </source>
</evidence>
<sequence>MELWRIAVPRQEQAFFGICLLVHWLISAASLSGYIIVVLFLIVAVGRLVRHAATLFASRLPRRSQRRHYIVLCTSVAFFFLLAMRGCYLAAVIVDVGFHSDPFEARGDIGRH</sequence>
<keyword evidence="1" id="KW-0472">Membrane</keyword>
<dbReference type="EMBL" id="CCRH01000025">
    <property type="protein sequence ID" value="CDZ40859.1"/>
    <property type="molecule type" value="Genomic_DNA"/>
</dbReference>
<evidence type="ECO:0000313" key="3">
    <source>
        <dbReference type="Proteomes" id="UP000046176"/>
    </source>
</evidence>
<gene>
    <name evidence="2" type="ORF">NGAL_HAMBI1145_55980</name>
</gene>
<dbReference type="Proteomes" id="UP000046176">
    <property type="component" value="Unassembled WGS sequence"/>
</dbReference>